<name>A0A5M9IWD2_9PSED</name>
<protein>
    <recommendedName>
        <fullName evidence="2">Fimbrial-type adhesion domain-containing protein</fullName>
    </recommendedName>
</protein>
<evidence type="ECO:0000256" key="1">
    <source>
        <dbReference type="SAM" id="SignalP"/>
    </source>
</evidence>
<accession>A0A5M9IWD2</accession>
<dbReference type="GO" id="GO:0009289">
    <property type="term" value="C:pilus"/>
    <property type="evidence" value="ECO:0007669"/>
    <property type="project" value="InterPro"/>
</dbReference>
<dbReference type="InterPro" id="IPR036937">
    <property type="entry name" value="Adhesion_dom_fimbrial_sf"/>
</dbReference>
<dbReference type="SUPFAM" id="SSF49401">
    <property type="entry name" value="Bacterial adhesins"/>
    <property type="match status" value="1"/>
</dbReference>
<dbReference type="Proteomes" id="UP000323425">
    <property type="component" value="Unassembled WGS sequence"/>
</dbReference>
<dbReference type="Pfam" id="PF00419">
    <property type="entry name" value="Fimbrial"/>
    <property type="match status" value="1"/>
</dbReference>
<evidence type="ECO:0000313" key="4">
    <source>
        <dbReference type="Proteomes" id="UP000323425"/>
    </source>
</evidence>
<dbReference type="AlphaFoldDB" id="A0A5M9IWD2"/>
<evidence type="ECO:0000313" key="3">
    <source>
        <dbReference type="EMBL" id="KAA8560891.1"/>
    </source>
</evidence>
<evidence type="ECO:0000259" key="2">
    <source>
        <dbReference type="Pfam" id="PF00419"/>
    </source>
</evidence>
<sequence>MKRLCGTTVLLMFMAGATSVRAAECRVNGGSWQVIVGELPLQVPVTVTLTADRTRIMLEGVRLECRFSPGSQSPSSRQDYWLTGSSTGTPWIPGIKFSGEGAGLRINGTYRNMPIPSGLGVITLPDNFIGYPIDITPYILVRNSPSNPLDIRIGDNLGRLHLSGTNNYNSSSFRLNMTYTAANNFTVSPSTCTINNNNPIDINFGNVHQRAIGTDPLTTTVRSDRRLTYSCPDGGINTMITISYKGTPSAFDTRLLRMTNPDVGTALVRGGSAVQVGGSFLTRITNSGGGDDVTFTLVRRAGSLPAAGAISGSGVLVMGVP</sequence>
<proteinExistence type="predicted"/>
<feature type="chain" id="PRO_5024357357" description="Fimbrial-type adhesion domain-containing protein" evidence="1">
    <location>
        <begin position="23"/>
        <end position="321"/>
    </location>
</feature>
<feature type="signal peptide" evidence="1">
    <location>
        <begin position="1"/>
        <end position="22"/>
    </location>
</feature>
<dbReference type="InterPro" id="IPR000259">
    <property type="entry name" value="Adhesion_dom_fimbrial"/>
</dbReference>
<feature type="domain" description="Fimbrial-type adhesion" evidence="2">
    <location>
        <begin position="186"/>
        <end position="312"/>
    </location>
</feature>
<comment type="caution">
    <text evidence="3">The sequence shown here is derived from an EMBL/GenBank/DDBJ whole genome shotgun (WGS) entry which is preliminary data.</text>
</comment>
<reference evidence="3 4" key="1">
    <citation type="journal article" date="2018" name="Plant Biotechnol. Rep.">
        <title>Diversity and antifungal activity of endophytic bacteria associated with Panax ginseng seedlings.</title>
        <authorList>
            <person name="Park J.M."/>
            <person name="Hong C.E."/>
            <person name="Jo S.H."/>
        </authorList>
    </citation>
    <scope>NUCLEOTIDE SEQUENCE [LARGE SCALE GENOMIC DNA]</scope>
    <source>
        <strain evidence="3 4">PgKB38</strain>
    </source>
</reference>
<dbReference type="RefSeq" id="WP_150292706.1">
    <property type="nucleotide sequence ID" value="NZ_VTFH01000001.1"/>
</dbReference>
<dbReference type="EMBL" id="VTFH01000001">
    <property type="protein sequence ID" value="KAA8560891.1"/>
    <property type="molecule type" value="Genomic_DNA"/>
</dbReference>
<gene>
    <name evidence="3" type="ORF">FX985_00941</name>
</gene>
<dbReference type="Gene3D" id="2.60.40.1090">
    <property type="entry name" value="Fimbrial-type adhesion domain"/>
    <property type="match status" value="2"/>
</dbReference>
<dbReference type="GO" id="GO:0007155">
    <property type="term" value="P:cell adhesion"/>
    <property type="evidence" value="ECO:0007669"/>
    <property type="project" value="InterPro"/>
</dbReference>
<dbReference type="InterPro" id="IPR008966">
    <property type="entry name" value="Adhesion_dom_sf"/>
</dbReference>
<organism evidence="3 4">
    <name type="scientific">Pseudomonas extremaustralis</name>
    <dbReference type="NCBI Taxonomy" id="359110"/>
    <lineage>
        <taxon>Bacteria</taxon>
        <taxon>Pseudomonadati</taxon>
        <taxon>Pseudomonadota</taxon>
        <taxon>Gammaproteobacteria</taxon>
        <taxon>Pseudomonadales</taxon>
        <taxon>Pseudomonadaceae</taxon>
        <taxon>Pseudomonas</taxon>
    </lineage>
</organism>
<keyword evidence="1" id="KW-0732">Signal</keyword>